<dbReference type="EC" id="2.7.13.3" evidence="3"/>
<dbReference type="PANTHER" id="PTHR43047">
    <property type="entry name" value="TWO-COMPONENT HISTIDINE PROTEIN KINASE"/>
    <property type="match status" value="1"/>
</dbReference>
<dbReference type="CDD" id="cd00156">
    <property type="entry name" value="REC"/>
    <property type="match status" value="1"/>
</dbReference>
<name>A0A370L9P3_9HYPH</name>
<dbReference type="RefSeq" id="WP_114828169.1">
    <property type="nucleotide sequence ID" value="NZ_QQTO01000037.1"/>
</dbReference>
<dbReference type="SUPFAM" id="SSF52172">
    <property type="entry name" value="CheY-like"/>
    <property type="match status" value="1"/>
</dbReference>
<dbReference type="InterPro" id="IPR003660">
    <property type="entry name" value="HAMP_dom"/>
</dbReference>
<sequence>MEKRSPLNLGGLVRKVLPRSLLGKYIASFVAAVGVPLIGYTVADIWLASTEHRKALIENQRANAENAAFRISQFIGDIEGQLRWMTHLSWEDSDGKQQRIDALRLLRQAPAIVDLALIDEGGRERLFVSRIAMDRISTLADRSGEAAFRDAMSLGVHYGAVYFQRDSEPFMTIALSGPRREAGVVLAEVNLKLARDMISRIRVGREGQAYVIDRSGRLIIHPDAGLVLRNTDLTATIRSIDADPGAALHRIDGLAGQPALLTQAMVPPLDWRVLAELPVAEANQPLWRALERSLAIATLSLLVAVAIAVAFSWRMARPIRLLTTGAARIGAGHLDHRIEIGTTDEIAELGRQFNTMTAELEGSYATLERKVAERTQELTEANRAKSQFLAAASHDLRQPLHALNLMVAQLRAEKSPVERERLAHRIEQAVASINGLFDDLLDISRIDSGVVRAEISAFPIQAVLDRVEAAFATEAQARGLHFRNRPSDLWVRSDPVLLQRIIGNLVGNALRYTRQGGVLVLCRRREGAIRIEVWDTGIGIPQDKYREIFSEFYQLAPVGALGGEGLGLGLAIVTRLCQLLGHTIDIVSRVGRGSRFSVSVPVAMAEAGASSLAKSADAWDDPLPGARILIVDNDADVLQGTAGLLELWGSRTVTAQNRREAVERLGTLPPDLMIADVHLDEGENGVQLVESLRQQFMVAFPALIISGDVSQSTRERVMAQGLPMLEKPVAPFRLRAAAARLLRAATRPPASTSRGE</sequence>
<evidence type="ECO:0000259" key="11">
    <source>
        <dbReference type="PROSITE" id="PS50885"/>
    </source>
</evidence>
<dbReference type="InterPro" id="IPR003594">
    <property type="entry name" value="HATPase_dom"/>
</dbReference>
<comment type="subcellular location">
    <subcellularLocation>
        <location evidence="2">Membrane</location>
    </subcellularLocation>
</comment>
<dbReference type="GO" id="GO:0005886">
    <property type="term" value="C:plasma membrane"/>
    <property type="evidence" value="ECO:0007669"/>
    <property type="project" value="TreeGrafter"/>
</dbReference>
<dbReference type="InterPro" id="IPR005467">
    <property type="entry name" value="His_kinase_dom"/>
</dbReference>
<dbReference type="PRINTS" id="PR00344">
    <property type="entry name" value="BCTRLSENSOR"/>
</dbReference>
<evidence type="ECO:0000256" key="6">
    <source>
        <dbReference type="ARBA" id="ARBA00022777"/>
    </source>
</evidence>
<dbReference type="Gene3D" id="1.10.287.130">
    <property type="match status" value="1"/>
</dbReference>
<feature type="transmembrane region" description="Helical" evidence="8">
    <location>
        <begin position="294"/>
        <end position="313"/>
    </location>
</feature>
<dbReference type="CDD" id="cd00082">
    <property type="entry name" value="HisKA"/>
    <property type="match status" value="1"/>
</dbReference>
<feature type="modified residue" description="4-aspartylphosphate" evidence="7">
    <location>
        <position position="676"/>
    </location>
</feature>
<dbReference type="SMART" id="SM00387">
    <property type="entry name" value="HATPase_c"/>
    <property type="match status" value="1"/>
</dbReference>
<dbReference type="CDD" id="cd12912">
    <property type="entry name" value="PDC2_MCP_like"/>
    <property type="match status" value="1"/>
</dbReference>
<dbReference type="Pfam" id="PF00072">
    <property type="entry name" value="Response_reg"/>
    <property type="match status" value="1"/>
</dbReference>
<dbReference type="CDD" id="cd06225">
    <property type="entry name" value="HAMP"/>
    <property type="match status" value="1"/>
</dbReference>
<organism evidence="12 13">
    <name type="scientific">Bosea caraganae</name>
    <dbReference type="NCBI Taxonomy" id="2763117"/>
    <lineage>
        <taxon>Bacteria</taxon>
        <taxon>Pseudomonadati</taxon>
        <taxon>Pseudomonadota</taxon>
        <taxon>Alphaproteobacteria</taxon>
        <taxon>Hyphomicrobiales</taxon>
        <taxon>Boseaceae</taxon>
        <taxon>Bosea</taxon>
    </lineage>
</organism>
<comment type="catalytic activity">
    <reaction evidence="1">
        <text>ATP + protein L-histidine = ADP + protein N-phospho-L-histidine.</text>
        <dbReference type="EC" id="2.7.13.3"/>
    </reaction>
</comment>
<dbReference type="InterPro" id="IPR036097">
    <property type="entry name" value="HisK_dim/P_sf"/>
</dbReference>
<gene>
    <name evidence="12" type="ORF">DWE98_05450</name>
</gene>
<proteinExistence type="predicted"/>
<keyword evidence="8" id="KW-0472">Membrane</keyword>
<feature type="domain" description="Histidine kinase" evidence="9">
    <location>
        <begin position="391"/>
        <end position="604"/>
    </location>
</feature>
<keyword evidence="8" id="KW-0812">Transmembrane</keyword>
<protein>
    <recommendedName>
        <fullName evidence="3">histidine kinase</fullName>
        <ecNumber evidence="3">2.7.13.3</ecNumber>
    </recommendedName>
</protein>
<evidence type="ECO:0000259" key="10">
    <source>
        <dbReference type="PROSITE" id="PS50110"/>
    </source>
</evidence>
<dbReference type="FunFam" id="3.30.565.10:FF:000049">
    <property type="entry name" value="Two-component sensor histidine kinase"/>
    <property type="match status" value="1"/>
</dbReference>
<keyword evidence="13" id="KW-1185">Reference proteome</keyword>
<dbReference type="PROSITE" id="PS50885">
    <property type="entry name" value="HAMP"/>
    <property type="match status" value="1"/>
</dbReference>
<dbReference type="PROSITE" id="PS50110">
    <property type="entry name" value="RESPONSE_REGULATORY"/>
    <property type="match status" value="1"/>
</dbReference>
<evidence type="ECO:0000256" key="1">
    <source>
        <dbReference type="ARBA" id="ARBA00000085"/>
    </source>
</evidence>
<evidence type="ECO:0000256" key="8">
    <source>
        <dbReference type="SAM" id="Phobius"/>
    </source>
</evidence>
<dbReference type="InterPro" id="IPR003661">
    <property type="entry name" value="HisK_dim/P_dom"/>
</dbReference>
<reference evidence="13" key="1">
    <citation type="submission" date="2018-07" db="EMBL/GenBank/DDBJ databases">
        <authorList>
            <person name="Safronova V.I."/>
            <person name="Chirak E.R."/>
            <person name="Sazanova A.L."/>
        </authorList>
    </citation>
    <scope>NUCLEOTIDE SEQUENCE [LARGE SCALE GENOMIC DNA]</scope>
    <source>
        <strain evidence="13">RCAM04685</strain>
    </source>
</reference>
<comment type="caution">
    <text evidence="12">The sequence shown here is derived from an EMBL/GenBank/DDBJ whole genome shotgun (WGS) entry which is preliminary data.</text>
</comment>
<dbReference type="SUPFAM" id="SSF47384">
    <property type="entry name" value="Homodimeric domain of signal transducing histidine kinase"/>
    <property type="match status" value="1"/>
</dbReference>
<dbReference type="OrthoDB" id="9764438at2"/>
<dbReference type="PANTHER" id="PTHR43047:SF9">
    <property type="entry name" value="HISTIDINE KINASE"/>
    <property type="match status" value="1"/>
</dbReference>
<keyword evidence="4 7" id="KW-0597">Phosphoprotein</keyword>
<evidence type="ECO:0000256" key="3">
    <source>
        <dbReference type="ARBA" id="ARBA00012438"/>
    </source>
</evidence>
<dbReference type="SMART" id="SM00448">
    <property type="entry name" value="REC"/>
    <property type="match status" value="1"/>
</dbReference>
<dbReference type="Gene3D" id="3.40.50.2300">
    <property type="match status" value="1"/>
</dbReference>
<dbReference type="GO" id="GO:0000155">
    <property type="term" value="F:phosphorelay sensor kinase activity"/>
    <property type="evidence" value="ECO:0007669"/>
    <property type="project" value="InterPro"/>
</dbReference>
<feature type="domain" description="HAMP" evidence="11">
    <location>
        <begin position="313"/>
        <end position="365"/>
    </location>
</feature>
<dbReference type="InterPro" id="IPR036890">
    <property type="entry name" value="HATPase_C_sf"/>
</dbReference>
<keyword evidence="8" id="KW-1133">Transmembrane helix</keyword>
<dbReference type="InterPro" id="IPR011006">
    <property type="entry name" value="CheY-like_superfamily"/>
</dbReference>
<dbReference type="Pfam" id="PF00512">
    <property type="entry name" value="HisKA"/>
    <property type="match status" value="1"/>
</dbReference>
<accession>A0A370L9P3</accession>
<dbReference type="SMART" id="SM00304">
    <property type="entry name" value="HAMP"/>
    <property type="match status" value="1"/>
</dbReference>
<dbReference type="AlphaFoldDB" id="A0A370L9P3"/>
<evidence type="ECO:0000259" key="9">
    <source>
        <dbReference type="PROSITE" id="PS50109"/>
    </source>
</evidence>
<dbReference type="InterPro" id="IPR004358">
    <property type="entry name" value="Sig_transdc_His_kin-like_C"/>
</dbReference>
<dbReference type="EMBL" id="QQTP01000002">
    <property type="protein sequence ID" value="RDJ28044.1"/>
    <property type="molecule type" value="Genomic_DNA"/>
</dbReference>
<dbReference type="Pfam" id="PF00672">
    <property type="entry name" value="HAMP"/>
    <property type="match status" value="1"/>
</dbReference>
<dbReference type="PROSITE" id="PS50109">
    <property type="entry name" value="HIS_KIN"/>
    <property type="match status" value="1"/>
</dbReference>
<dbReference type="Pfam" id="PF02518">
    <property type="entry name" value="HATPase_c"/>
    <property type="match status" value="1"/>
</dbReference>
<keyword evidence="5" id="KW-0808">Transferase</keyword>
<dbReference type="InterPro" id="IPR001789">
    <property type="entry name" value="Sig_transdc_resp-reg_receiver"/>
</dbReference>
<evidence type="ECO:0000256" key="7">
    <source>
        <dbReference type="PROSITE-ProRule" id="PRU00169"/>
    </source>
</evidence>
<evidence type="ECO:0000313" key="13">
    <source>
        <dbReference type="Proteomes" id="UP000255207"/>
    </source>
</evidence>
<dbReference type="SUPFAM" id="SSF158472">
    <property type="entry name" value="HAMP domain-like"/>
    <property type="match status" value="1"/>
</dbReference>
<dbReference type="GO" id="GO:0009927">
    <property type="term" value="F:histidine phosphotransfer kinase activity"/>
    <property type="evidence" value="ECO:0007669"/>
    <property type="project" value="TreeGrafter"/>
</dbReference>
<dbReference type="Gene3D" id="6.10.340.10">
    <property type="match status" value="1"/>
</dbReference>
<dbReference type="Gene3D" id="3.30.565.10">
    <property type="entry name" value="Histidine kinase-like ATPase, C-terminal domain"/>
    <property type="match status" value="1"/>
</dbReference>
<evidence type="ECO:0000313" key="12">
    <source>
        <dbReference type="EMBL" id="RDJ28044.1"/>
    </source>
</evidence>
<evidence type="ECO:0000256" key="2">
    <source>
        <dbReference type="ARBA" id="ARBA00004370"/>
    </source>
</evidence>
<evidence type="ECO:0000256" key="4">
    <source>
        <dbReference type="ARBA" id="ARBA00022553"/>
    </source>
</evidence>
<keyword evidence="6" id="KW-0418">Kinase</keyword>
<dbReference type="SUPFAM" id="SSF55874">
    <property type="entry name" value="ATPase domain of HSP90 chaperone/DNA topoisomerase II/histidine kinase"/>
    <property type="match status" value="1"/>
</dbReference>
<feature type="transmembrane region" description="Helical" evidence="8">
    <location>
        <begin position="25"/>
        <end position="47"/>
    </location>
</feature>
<dbReference type="Gene3D" id="3.30.450.20">
    <property type="entry name" value="PAS domain"/>
    <property type="match status" value="1"/>
</dbReference>
<evidence type="ECO:0000256" key="5">
    <source>
        <dbReference type="ARBA" id="ARBA00022679"/>
    </source>
</evidence>
<dbReference type="Proteomes" id="UP000255207">
    <property type="component" value="Unassembled WGS sequence"/>
</dbReference>
<feature type="domain" description="Response regulatory" evidence="10">
    <location>
        <begin position="627"/>
        <end position="742"/>
    </location>
</feature>
<dbReference type="SMART" id="SM00388">
    <property type="entry name" value="HisKA"/>
    <property type="match status" value="1"/>
</dbReference>